<organism evidence="3 4">
    <name type="scientific">Arabidopsis thaliana</name>
    <name type="common">Mouse-ear cress</name>
    <dbReference type="NCBI Taxonomy" id="3702"/>
    <lineage>
        <taxon>Eukaryota</taxon>
        <taxon>Viridiplantae</taxon>
        <taxon>Streptophyta</taxon>
        <taxon>Embryophyta</taxon>
        <taxon>Tracheophyta</taxon>
        <taxon>Spermatophyta</taxon>
        <taxon>Magnoliopsida</taxon>
        <taxon>eudicotyledons</taxon>
        <taxon>Gunneridae</taxon>
        <taxon>Pentapetalae</taxon>
        <taxon>rosids</taxon>
        <taxon>malvids</taxon>
        <taxon>Brassicales</taxon>
        <taxon>Brassicaceae</taxon>
        <taxon>Camelineae</taxon>
        <taxon>Arabidopsis</taxon>
    </lineage>
</organism>
<dbReference type="Gene3D" id="1.20.1280.50">
    <property type="match status" value="1"/>
</dbReference>
<evidence type="ECO:0000313" key="3">
    <source>
        <dbReference type="EMBL" id="CAA0396083.1"/>
    </source>
</evidence>
<dbReference type="InterPro" id="IPR036047">
    <property type="entry name" value="F-box-like_dom_sf"/>
</dbReference>
<accession>A0A5S9XUN0</accession>
<feature type="domain" description="KIB1-4 beta-propeller" evidence="2">
    <location>
        <begin position="72"/>
        <end position="366"/>
    </location>
</feature>
<name>A0A5S9XUN0_ARATH</name>
<dbReference type="SUPFAM" id="SSF81383">
    <property type="entry name" value="F-box domain"/>
    <property type="match status" value="1"/>
</dbReference>
<protein>
    <recommendedName>
        <fullName evidence="5">F-box domain-containing protein</fullName>
    </recommendedName>
</protein>
<dbReference type="Proteomes" id="UP000434276">
    <property type="component" value="Unassembled WGS sequence"/>
</dbReference>
<dbReference type="OrthoDB" id="642536at2759"/>
<sequence>MDSSSPMSDGSSWSKLPLDLLIMVFERLGFVDFQRTKSVCLAWLYASRMSAPNKQIPWLIMFPEKGKDFCLLFNPEEKEKIYRIQNLGVEFANSHCLATYGSWLFMRDSRYKLYIMNLFTREKINLPSVESQFGRIKIERINDDLFYRKVDDEYDYHPKRHMIDISDHILWIDDKTKDYVVMWSFECEYTYMVYCRTGDNIWNYRSLDISTVNIVYKDHKMYLYSYTRDVKVLDFCEDIPRQIFETQVNYDITANGLGGEVDDVWNDKKEHIVVTLNGDVLRVKSKIWNNSDVWSFCIYKLNSSNTYWEKLTSLGDEAILLDLGITVLAKTIEGINRNSIYFSGYHRLHHFRFDHVWSEKDICVFNLDTQEVERPHQSICSSIQISGARCRAHGCHRSIKTIGIASRASWGNYWRTMQEVCVENEQVEVEHVPGDEQKAYILAKALGRIKFKEMRILVGVQDVVKCDFKLKEKNVDLNLKEA</sequence>
<dbReference type="EMBL" id="CACSHJ010000095">
    <property type="protein sequence ID" value="CAA0396083.1"/>
    <property type="molecule type" value="Genomic_DNA"/>
</dbReference>
<evidence type="ECO:0000259" key="2">
    <source>
        <dbReference type="Pfam" id="PF03478"/>
    </source>
</evidence>
<proteinExistence type="predicted"/>
<dbReference type="ExpressionAtlas" id="A0A5S9XUN0">
    <property type="expression patterns" value="baseline and differential"/>
</dbReference>
<feature type="domain" description="F-box" evidence="1">
    <location>
        <begin position="13"/>
        <end position="49"/>
    </location>
</feature>
<dbReference type="Pfam" id="PF03478">
    <property type="entry name" value="Beta-prop_KIB1-4"/>
    <property type="match status" value="1"/>
</dbReference>
<dbReference type="InterPro" id="IPR001810">
    <property type="entry name" value="F-box_dom"/>
</dbReference>
<evidence type="ECO:0008006" key="5">
    <source>
        <dbReference type="Google" id="ProtNLM"/>
    </source>
</evidence>
<dbReference type="InterPro" id="IPR050942">
    <property type="entry name" value="F-box_BR-signaling"/>
</dbReference>
<dbReference type="PANTHER" id="PTHR44259:SF22">
    <property type="entry name" value="F-BOX DOMAIN-CONTAINING PROTEIN"/>
    <property type="match status" value="1"/>
</dbReference>
<dbReference type="AlphaFoldDB" id="A0A5S9XUN0"/>
<gene>
    <name evidence="3" type="ORF">C24_LOCUS18818</name>
</gene>
<evidence type="ECO:0000259" key="1">
    <source>
        <dbReference type="Pfam" id="PF00646"/>
    </source>
</evidence>
<evidence type="ECO:0000313" key="4">
    <source>
        <dbReference type="Proteomes" id="UP000434276"/>
    </source>
</evidence>
<dbReference type="PANTHER" id="PTHR44259">
    <property type="entry name" value="OS07G0183000 PROTEIN-RELATED"/>
    <property type="match status" value="1"/>
</dbReference>
<reference evidence="3 4" key="1">
    <citation type="submission" date="2019-12" db="EMBL/GenBank/DDBJ databases">
        <authorList>
            <person name="Jiao W.-B."/>
            <person name="Schneeberger K."/>
        </authorList>
    </citation>
    <scope>NUCLEOTIDE SEQUENCE [LARGE SCALE GENOMIC DNA]</scope>
    <source>
        <strain evidence="4">cv. C24</strain>
    </source>
</reference>
<dbReference type="InterPro" id="IPR005174">
    <property type="entry name" value="KIB1-4_b-propeller"/>
</dbReference>
<dbReference type="Pfam" id="PF00646">
    <property type="entry name" value="F-box"/>
    <property type="match status" value="1"/>
</dbReference>